<comment type="caution">
    <text evidence="2">The sequence shown here is derived from an EMBL/GenBank/DDBJ whole genome shotgun (WGS) entry which is preliminary data.</text>
</comment>
<accession>A0AAV9SK07</accession>
<reference evidence="2 3" key="1">
    <citation type="submission" date="2021-06" db="EMBL/GenBank/DDBJ databases">
        <authorList>
            <person name="Palmer J.M."/>
        </authorList>
    </citation>
    <scope>NUCLEOTIDE SEQUENCE [LARGE SCALE GENOMIC DNA]</scope>
    <source>
        <strain evidence="2 3">MEX-2019</strain>
        <tissue evidence="2">Muscle</tissue>
    </source>
</reference>
<gene>
    <name evidence="2" type="ORF">CRENBAI_025642</name>
</gene>
<organism evidence="2 3">
    <name type="scientific">Crenichthys baileyi</name>
    <name type="common">White River springfish</name>
    <dbReference type="NCBI Taxonomy" id="28760"/>
    <lineage>
        <taxon>Eukaryota</taxon>
        <taxon>Metazoa</taxon>
        <taxon>Chordata</taxon>
        <taxon>Craniata</taxon>
        <taxon>Vertebrata</taxon>
        <taxon>Euteleostomi</taxon>
        <taxon>Actinopterygii</taxon>
        <taxon>Neopterygii</taxon>
        <taxon>Teleostei</taxon>
        <taxon>Neoteleostei</taxon>
        <taxon>Acanthomorphata</taxon>
        <taxon>Ovalentaria</taxon>
        <taxon>Atherinomorphae</taxon>
        <taxon>Cyprinodontiformes</taxon>
        <taxon>Goodeidae</taxon>
        <taxon>Crenichthys</taxon>
    </lineage>
</organism>
<dbReference type="EMBL" id="JAHHUM010000298">
    <property type="protein sequence ID" value="KAK5621600.1"/>
    <property type="molecule type" value="Genomic_DNA"/>
</dbReference>
<protein>
    <submittedName>
        <fullName evidence="2">Uncharacterized protein</fullName>
    </submittedName>
</protein>
<keyword evidence="1" id="KW-0472">Membrane</keyword>
<feature type="transmembrane region" description="Helical" evidence="1">
    <location>
        <begin position="107"/>
        <end position="126"/>
    </location>
</feature>
<sequence length="127" mass="13420">MADLQTEGPLLCSADLQTVSSFVAGLLHSCSATAGFLTNLHFPANADADAGLLVFAFAAVTGRQGLYVSVGLHAFAADCPGPCVAGPAARLNFVPARGNVLVHRLNFVFWFLSTFSWVYVKLIVALY</sequence>
<evidence type="ECO:0000256" key="1">
    <source>
        <dbReference type="SAM" id="Phobius"/>
    </source>
</evidence>
<proteinExistence type="predicted"/>
<name>A0AAV9SK07_9TELE</name>
<dbReference type="AlphaFoldDB" id="A0AAV9SK07"/>
<keyword evidence="1" id="KW-0812">Transmembrane</keyword>
<keyword evidence="3" id="KW-1185">Reference proteome</keyword>
<dbReference type="Proteomes" id="UP001311232">
    <property type="component" value="Unassembled WGS sequence"/>
</dbReference>
<evidence type="ECO:0000313" key="3">
    <source>
        <dbReference type="Proteomes" id="UP001311232"/>
    </source>
</evidence>
<keyword evidence="1" id="KW-1133">Transmembrane helix</keyword>
<evidence type="ECO:0000313" key="2">
    <source>
        <dbReference type="EMBL" id="KAK5621600.1"/>
    </source>
</evidence>